<name>A0A6J4NZD3_9ACTN</name>
<organism evidence="1">
    <name type="scientific">uncultured Rubrobacteraceae bacterium</name>
    <dbReference type="NCBI Taxonomy" id="349277"/>
    <lineage>
        <taxon>Bacteria</taxon>
        <taxon>Bacillati</taxon>
        <taxon>Actinomycetota</taxon>
        <taxon>Rubrobacteria</taxon>
        <taxon>Rubrobacterales</taxon>
        <taxon>Rubrobacteraceae</taxon>
        <taxon>environmental samples</taxon>
    </lineage>
</organism>
<evidence type="ECO:0000313" key="1">
    <source>
        <dbReference type="EMBL" id="CAA9401617.1"/>
    </source>
</evidence>
<dbReference type="AlphaFoldDB" id="A0A6J4NZD3"/>
<dbReference type="EMBL" id="CADCUW010000156">
    <property type="protein sequence ID" value="CAA9401617.1"/>
    <property type="molecule type" value="Genomic_DNA"/>
</dbReference>
<reference evidence="1" key="1">
    <citation type="submission" date="2020-02" db="EMBL/GenBank/DDBJ databases">
        <authorList>
            <person name="Meier V. D."/>
        </authorList>
    </citation>
    <scope>NUCLEOTIDE SEQUENCE</scope>
    <source>
        <strain evidence="1">AVDCRST_MAG01</strain>
    </source>
</reference>
<feature type="non-terminal residue" evidence="1">
    <location>
        <position position="1"/>
    </location>
</feature>
<accession>A0A6J4NZD3</accession>
<proteinExistence type="predicted"/>
<protein>
    <submittedName>
        <fullName evidence="1">Uncharacterized protein</fullName>
    </submittedName>
</protein>
<gene>
    <name evidence="1" type="ORF">AVDCRST_MAG01-01-1065</name>
</gene>
<sequence length="66" mass="7304">LTLRGEPVAVISPIDREAIEEAVGSEAERAERESLGWLAISESAFAFWENEEDEVWDEVAGRAEKG</sequence>